<name>A0A9W7ACA5_9STRA</name>
<dbReference type="InterPro" id="IPR053202">
    <property type="entry name" value="EGF_Rcpt_Signaling_Reg"/>
</dbReference>
<dbReference type="GO" id="GO:0005886">
    <property type="term" value="C:plasma membrane"/>
    <property type="evidence" value="ECO:0007669"/>
    <property type="project" value="TreeGrafter"/>
</dbReference>
<comment type="caution">
    <text evidence="2">The sequence shown here is derived from an EMBL/GenBank/DDBJ whole genome shotgun (WGS) entry which is preliminary data.</text>
</comment>
<dbReference type="GO" id="GO:0006888">
    <property type="term" value="P:endoplasmic reticulum to Golgi vesicle-mediated transport"/>
    <property type="evidence" value="ECO:0007669"/>
    <property type="project" value="TreeGrafter"/>
</dbReference>
<dbReference type="GO" id="GO:0031902">
    <property type="term" value="C:late endosome membrane"/>
    <property type="evidence" value="ECO:0007669"/>
    <property type="project" value="TreeGrafter"/>
</dbReference>
<evidence type="ECO:0000259" key="1">
    <source>
        <dbReference type="Pfam" id="PF05050"/>
    </source>
</evidence>
<dbReference type="GO" id="GO:0005789">
    <property type="term" value="C:endoplasmic reticulum membrane"/>
    <property type="evidence" value="ECO:0007669"/>
    <property type="project" value="TreeGrafter"/>
</dbReference>
<protein>
    <recommendedName>
        <fullName evidence="1">Methyltransferase FkbM domain-containing protein</fullName>
    </recommendedName>
</protein>
<reference evidence="3" key="1">
    <citation type="journal article" date="2023" name="Commun. Biol.">
        <title>Genome analysis of Parmales, the sister group of diatoms, reveals the evolutionary specialization of diatoms from phago-mixotrophs to photoautotrophs.</title>
        <authorList>
            <person name="Ban H."/>
            <person name="Sato S."/>
            <person name="Yoshikawa S."/>
            <person name="Yamada K."/>
            <person name="Nakamura Y."/>
            <person name="Ichinomiya M."/>
            <person name="Sato N."/>
            <person name="Blanc-Mathieu R."/>
            <person name="Endo H."/>
            <person name="Kuwata A."/>
            <person name="Ogata H."/>
        </authorList>
    </citation>
    <scope>NUCLEOTIDE SEQUENCE [LARGE SCALE GENOMIC DNA]</scope>
    <source>
        <strain evidence="3">NIES 3700</strain>
    </source>
</reference>
<feature type="domain" description="Methyltransferase FkbM" evidence="1">
    <location>
        <begin position="2"/>
        <end position="117"/>
    </location>
</feature>
<dbReference type="PANTHER" id="PTHR34009">
    <property type="entry name" value="PROTEIN STAR"/>
    <property type="match status" value="1"/>
</dbReference>
<dbReference type="SUPFAM" id="SSF53335">
    <property type="entry name" value="S-adenosyl-L-methionine-dependent methyltransferases"/>
    <property type="match status" value="1"/>
</dbReference>
<dbReference type="OrthoDB" id="206159at2759"/>
<keyword evidence="3" id="KW-1185">Reference proteome</keyword>
<organism evidence="2 3">
    <name type="scientific">Triparma laevis f. longispina</name>
    <dbReference type="NCBI Taxonomy" id="1714387"/>
    <lineage>
        <taxon>Eukaryota</taxon>
        <taxon>Sar</taxon>
        <taxon>Stramenopiles</taxon>
        <taxon>Ochrophyta</taxon>
        <taxon>Bolidophyceae</taxon>
        <taxon>Parmales</taxon>
        <taxon>Triparmaceae</taxon>
        <taxon>Triparma</taxon>
    </lineage>
</organism>
<evidence type="ECO:0000313" key="2">
    <source>
        <dbReference type="EMBL" id="GMH67320.1"/>
    </source>
</evidence>
<evidence type="ECO:0000313" key="3">
    <source>
        <dbReference type="Proteomes" id="UP001165122"/>
    </source>
</evidence>
<dbReference type="InterPro" id="IPR006342">
    <property type="entry name" value="FkbM_mtfrase"/>
</dbReference>
<accession>A0A9W7ACA5</accession>
<dbReference type="AlphaFoldDB" id="A0A9W7ACA5"/>
<dbReference type="PANTHER" id="PTHR34009:SF2">
    <property type="entry name" value="PROTEIN STAR"/>
    <property type="match status" value="1"/>
</dbReference>
<dbReference type="GO" id="GO:0016197">
    <property type="term" value="P:endosomal transport"/>
    <property type="evidence" value="ECO:0007669"/>
    <property type="project" value="TreeGrafter"/>
</dbReference>
<dbReference type="Gene3D" id="3.40.50.150">
    <property type="entry name" value="Vaccinia Virus protein VP39"/>
    <property type="match status" value="1"/>
</dbReference>
<proteinExistence type="predicted"/>
<dbReference type="Proteomes" id="UP001165122">
    <property type="component" value="Unassembled WGS sequence"/>
</dbReference>
<gene>
    <name evidence="2" type="ORF">TrLO_g3501</name>
</gene>
<dbReference type="GO" id="GO:0005794">
    <property type="term" value="C:Golgi apparatus"/>
    <property type="evidence" value="ECO:0007669"/>
    <property type="project" value="TreeGrafter"/>
</dbReference>
<dbReference type="EMBL" id="BRXW01000572">
    <property type="protein sequence ID" value="GMH67320.1"/>
    <property type="molecule type" value="Genomic_DNA"/>
</dbReference>
<dbReference type="InterPro" id="IPR029063">
    <property type="entry name" value="SAM-dependent_MTases_sf"/>
</dbReference>
<sequence length="120" mass="13442">MGAFDGIAESNSRFYERCLGWDCLLIEASPRIFKELAVNRPLAHKLNLAPTCATDDETVSFLPTKYTNAQMVEKDDSHDGVVQVHCGPLKDYLHALSIKHIDFFSLDVEGAELLVVQQFD</sequence>
<dbReference type="Pfam" id="PF05050">
    <property type="entry name" value="Methyltransf_21"/>
    <property type="match status" value="1"/>
</dbReference>